<keyword evidence="1" id="KW-0472">Membrane</keyword>
<dbReference type="Proteomes" id="UP000030140">
    <property type="component" value="Unassembled WGS sequence"/>
</dbReference>
<dbReference type="RefSeq" id="WP_021779270.1">
    <property type="nucleotide sequence ID" value="NZ_CP015125.1"/>
</dbReference>
<feature type="domain" description="2TM" evidence="2">
    <location>
        <begin position="9"/>
        <end position="97"/>
    </location>
</feature>
<dbReference type="OrthoDB" id="8965954at2"/>
<feature type="transmembrane region" description="Helical" evidence="1">
    <location>
        <begin position="62"/>
        <end position="82"/>
    </location>
</feature>
<dbReference type="Pfam" id="PF13239">
    <property type="entry name" value="2TM"/>
    <property type="match status" value="1"/>
</dbReference>
<gene>
    <name evidence="3" type="ORF">NV36_01290</name>
</gene>
<evidence type="ECO:0000313" key="3">
    <source>
        <dbReference type="EMBL" id="KGO05612.1"/>
    </source>
</evidence>
<comment type="caution">
    <text evidence="3">The sequence shown here is derived from an EMBL/GenBank/DDBJ whole genome shotgun (WGS) entry which is preliminary data.</text>
</comment>
<evidence type="ECO:0000313" key="4">
    <source>
        <dbReference type="Proteomes" id="UP000030140"/>
    </source>
</evidence>
<sequence>MEYSKEKYERAKKRVADEKGFYNHLTVYLVINTLLQLFYSGIFFDLHIGEYAPWWVRFTTPFFWGLSLFIHWIYVFKGFRFLKGIRKWEERKIKEFMQEEEEEFSSRFREK</sequence>
<protein>
    <recommendedName>
        <fullName evidence="2">2TM domain-containing protein</fullName>
    </recommendedName>
</protein>
<keyword evidence="4" id="KW-1185">Reference proteome</keyword>
<keyword evidence="1" id="KW-0812">Transmembrane</keyword>
<dbReference type="InterPro" id="IPR025698">
    <property type="entry name" value="2TM_dom"/>
</dbReference>
<name>A0A0A2GQW2_9FLAO</name>
<dbReference type="PATRIC" id="fig|1300343.5.peg.2300"/>
<accession>A0A0A2GQW2</accession>
<feature type="transmembrane region" description="Helical" evidence="1">
    <location>
        <begin position="21"/>
        <end position="42"/>
    </location>
</feature>
<dbReference type="EMBL" id="JSAQ01000001">
    <property type="protein sequence ID" value="KGO05612.1"/>
    <property type="molecule type" value="Genomic_DNA"/>
</dbReference>
<keyword evidence="1" id="KW-1133">Transmembrane helix</keyword>
<dbReference type="KEGG" id="ddo:I597_2280"/>
<organism evidence="3 4">
    <name type="scientific">Dokdonia donghaensis DSW-1</name>
    <dbReference type="NCBI Taxonomy" id="1300343"/>
    <lineage>
        <taxon>Bacteria</taxon>
        <taxon>Pseudomonadati</taxon>
        <taxon>Bacteroidota</taxon>
        <taxon>Flavobacteriia</taxon>
        <taxon>Flavobacteriales</taxon>
        <taxon>Flavobacteriaceae</taxon>
        <taxon>Dokdonia</taxon>
    </lineage>
</organism>
<evidence type="ECO:0000256" key="1">
    <source>
        <dbReference type="SAM" id="Phobius"/>
    </source>
</evidence>
<reference evidence="3 4" key="1">
    <citation type="submission" date="2014-10" db="EMBL/GenBank/DDBJ databases">
        <title>Draft genome sequence of the proteorhodopsin-containing marine bacterium Dokdonia donghaensis.</title>
        <authorList>
            <person name="Gomez-Consarnau L."/>
            <person name="Gonzalez J.M."/>
            <person name="Riedel T."/>
            <person name="Jaenicke S."/>
            <person name="Wagner-Doebler I."/>
            <person name="Fuhrman J.A."/>
        </authorList>
    </citation>
    <scope>NUCLEOTIDE SEQUENCE [LARGE SCALE GENOMIC DNA]</scope>
    <source>
        <strain evidence="3 4">DSW-1</strain>
    </source>
</reference>
<dbReference type="AlphaFoldDB" id="A0A0A2GQW2"/>
<proteinExistence type="predicted"/>
<evidence type="ECO:0000259" key="2">
    <source>
        <dbReference type="Pfam" id="PF13239"/>
    </source>
</evidence>